<dbReference type="Pfam" id="PF00355">
    <property type="entry name" value="Rieske"/>
    <property type="match status" value="1"/>
</dbReference>
<dbReference type="GO" id="GO:0008203">
    <property type="term" value="P:cholesterol metabolic process"/>
    <property type="evidence" value="ECO:0007669"/>
    <property type="project" value="InterPro"/>
</dbReference>
<dbReference type="eggNOG" id="COG3255">
    <property type="taxonomic scope" value="Bacteria"/>
</dbReference>
<dbReference type="Gene3D" id="2.102.10.10">
    <property type="entry name" value="Rieske [2Fe-2S] iron-sulphur domain"/>
    <property type="match status" value="1"/>
</dbReference>
<comment type="cofactor">
    <cofactor evidence="1">
        <name>Fe cation</name>
        <dbReference type="ChEBI" id="CHEBI:24875"/>
    </cofactor>
</comment>
<dbReference type="PROSITE" id="PS51296">
    <property type="entry name" value="RIESKE"/>
    <property type="match status" value="1"/>
</dbReference>
<evidence type="ECO:0000256" key="3">
    <source>
        <dbReference type="ARBA" id="ARBA00022723"/>
    </source>
</evidence>
<evidence type="ECO:0000313" key="9">
    <source>
        <dbReference type="EMBL" id="EDM74812.1"/>
    </source>
</evidence>
<keyword evidence="3" id="KW-0479">Metal-binding</keyword>
<dbReference type="InterPro" id="IPR050584">
    <property type="entry name" value="Cholesterol_7-desaturase"/>
</dbReference>
<dbReference type="Gene3D" id="3.90.380.10">
    <property type="entry name" value="Naphthalene 1,2-dioxygenase Alpha Subunit, Chain A, domain 1"/>
    <property type="match status" value="1"/>
</dbReference>
<accession>A6GH34</accession>
<protein>
    <submittedName>
        <fullName evidence="9">Rieske (2Fe-2S) region</fullName>
    </submittedName>
</protein>
<dbReference type="SUPFAM" id="SSF55961">
    <property type="entry name" value="Bet v1-like"/>
    <property type="match status" value="1"/>
</dbReference>
<evidence type="ECO:0000256" key="1">
    <source>
        <dbReference type="ARBA" id="ARBA00001962"/>
    </source>
</evidence>
<keyword evidence="6" id="KW-0411">Iron-sulfur</keyword>
<evidence type="ECO:0000256" key="7">
    <source>
        <dbReference type="SAM" id="MobiDB-lite"/>
    </source>
</evidence>
<organism evidence="9 10">
    <name type="scientific">Plesiocystis pacifica SIR-1</name>
    <dbReference type="NCBI Taxonomy" id="391625"/>
    <lineage>
        <taxon>Bacteria</taxon>
        <taxon>Pseudomonadati</taxon>
        <taxon>Myxococcota</taxon>
        <taxon>Polyangia</taxon>
        <taxon>Nannocystales</taxon>
        <taxon>Nannocystaceae</taxon>
        <taxon>Plesiocystis</taxon>
    </lineage>
</organism>
<feature type="region of interest" description="Disordered" evidence="7">
    <location>
        <begin position="341"/>
        <end position="380"/>
    </location>
</feature>
<dbReference type="AlphaFoldDB" id="A6GH34"/>
<keyword evidence="4" id="KW-0560">Oxidoreductase</keyword>
<keyword evidence="2" id="KW-0001">2Fe-2S</keyword>
<dbReference type="EMBL" id="ABCS01000114">
    <property type="protein sequence ID" value="EDM74812.1"/>
    <property type="molecule type" value="Genomic_DNA"/>
</dbReference>
<evidence type="ECO:0000259" key="8">
    <source>
        <dbReference type="PROSITE" id="PS51296"/>
    </source>
</evidence>
<dbReference type="STRING" id="391625.PPSIR1_14280"/>
<dbReference type="GO" id="GO:0016491">
    <property type="term" value="F:oxidoreductase activity"/>
    <property type="evidence" value="ECO:0007669"/>
    <property type="project" value="UniProtKB-KW"/>
</dbReference>
<dbReference type="InterPro" id="IPR003033">
    <property type="entry name" value="SCP2_sterol-bd_dom"/>
</dbReference>
<dbReference type="Gene3D" id="3.30.1050.10">
    <property type="entry name" value="SCP2 sterol-binding domain"/>
    <property type="match status" value="1"/>
</dbReference>
<dbReference type="Proteomes" id="UP000005801">
    <property type="component" value="Unassembled WGS sequence"/>
</dbReference>
<comment type="caution">
    <text evidence="9">The sequence shown here is derived from an EMBL/GenBank/DDBJ whole genome shotgun (WGS) entry which is preliminary data.</text>
</comment>
<gene>
    <name evidence="9" type="ORF">PPSIR1_14280</name>
</gene>
<dbReference type="InterPro" id="IPR017941">
    <property type="entry name" value="Rieske_2Fe-2S"/>
</dbReference>
<proteinExistence type="predicted"/>
<name>A6GH34_9BACT</name>
<dbReference type="PANTHER" id="PTHR21266:SF60">
    <property type="entry name" value="3-KETOSTEROID-9-ALPHA-MONOOXYGENASE, OXYGENASE COMPONENT"/>
    <property type="match status" value="1"/>
</dbReference>
<evidence type="ECO:0000313" key="10">
    <source>
        <dbReference type="Proteomes" id="UP000005801"/>
    </source>
</evidence>
<reference evidence="9 10" key="1">
    <citation type="submission" date="2007-06" db="EMBL/GenBank/DDBJ databases">
        <authorList>
            <person name="Shimkets L."/>
            <person name="Ferriera S."/>
            <person name="Johnson J."/>
            <person name="Kravitz S."/>
            <person name="Beeson K."/>
            <person name="Sutton G."/>
            <person name="Rogers Y.-H."/>
            <person name="Friedman R."/>
            <person name="Frazier M."/>
            <person name="Venter J.C."/>
        </authorList>
    </citation>
    <scope>NUCLEOTIDE SEQUENCE [LARGE SCALE GENOMIC DNA]</scope>
    <source>
        <strain evidence="9 10">SIR-1</strain>
    </source>
</reference>
<feature type="compositionally biased region" description="Basic and acidic residues" evidence="7">
    <location>
        <begin position="347"/>
        <end position="358"/>
    </location>
</feature>
<feature type="compositionally biased region" description="Low complexity" evidence="7">
    <location>
        <begin position="445"/>
        <end position="464"/>
    </location>
</feature>
<dbReference type="GO" id="GO:0005737">
    <property type="term" value="C:cytoplasm"/>
    <property type="evidence" value="ECO:0007669"/>
    <property type="project" value="TreeGrafter"/>
</dbReference>
<dbReference type="InterPro" id="IPR045605">
    <property type="entry name" value="KshA-like_C"/>
</dbReference>
<evidence type="ECO:0000256" key="5">
    <source>
        <dbReference type="ARBA" id="ARBA00023004"/>
    </source>
</evidence>
<evidence type="ECO:0000256" key="4">
    <source>
        <dbReference type="ARBA" id="ARBA00023002"/>
    </source>
</evidence>
<dbReference type="SUPFAM" id="SSF55718">
    <property type="entry name" value="SCP-like"/>
    <property type="match status" value="1"/>
</dbReference>
<dbReference type="InterPro" id="IPR036922">
    <property type="entry name" value="Rieske_2Fe-2S_sf"/>
</dbReference>
<evidence type="ECO:0000256" key="6">
    <source>
        <dbReference type="ARBA" id="ARBA00023014"/>
    </source>
</evidence>
<dbReference type="eggNOG" id="COG4638">
    <property type="taxonomic scope" value="Bacteria"/>
</dbReference>
<feature type="region of interest" description="Disordered" evidence="7">
    <location>
        <begin position="422"/>
        <end position="467"/>
    </location>
</feature>
<feature type="domain" description="Rieske" evidence="8">
    <location>
        <begin position="28"/>
        <end position="131"/>
    </location>
</feature>
<dbReference type="Pfam" id="PF19298">
    <property type="entry name" value="KshA_C"/>
    <property type="match status" value="1"/>
</dbReference>
<dbReference type="GO" id="GO:0046872">
    <property type="term" value="F:metal ion binding"/>
    <property type="evidence" value="ECO:0007669"/>
    <property type="project" value="UniProtKB-KW"/>
</dbReference>
<dbReference type="InterPro" id="IPR036527">
    <property type="entry name" value="SCP2_sterol-bd_dom_sf"/>
</dbReference>
<dbReference type="PANTHER" id="PTHR21266">
    <property type="entry name" value="IRON-SULFUR DOMAIN CONTAINING PROTEIN"/>
    <property type="match status" value="1"/>
</dbReference>
<feature type="compositionally biased region" description="Low complexity" evidence="7">
    <location>
        <begin position="424"/>
        <end position="435"/>
    </location>
</feature>
<dbReference type="SUPFAM" id="SSF50022">
    <property type="entry name" value="ISP domain"/>
    <property type="match status" value="1"/>
</dbReference>
<keyword evidence="10" id="KW-1185">Reference proteome</keyword>
<dbReference type="GO" id="GO:0051537">
    <property type="term" value="F:2 iron, 2 sulfur cluster binding"/>
    <property type="evidence" value="ECO:0007669"/>
    <property type="project" value="UniProtKB-KW"/>
</dbReference>
<dbReference type="Pfam" id="PF02036">
    <property type="entry name" value="SCP2"/>
    <property type="match status" value="1"/>
</dbReference>
<keyword evidence="5" id="KW-0408">Iron</keyword>
<evidence type="ECO:0000256" key="2">
    <source>
        <dbReference type="ARBA" id="ARBA00022714"/>
    </source>
</evidence>
<sequence>MSTMTQLTFTDHDGPSARFPFPDYPSGWFVVATSDELVAGQLLELHYFGRDMIAFRGESGRAHVVDAYCPHLGAHLAHGGEIVGECVRCPFHGWTFAGDGRCVDVPYAERIPPKARIDAWPTIERNGLIYIYYAGKGNEHGEVTPAFDIPELETEGWTEGKMVHWKQLATHPQEVFENTVDITHIAPVHDGRQARIMDKPQRDGPVLTINLEFMAPGDIVGMPDTLNDVHLDVVLRGLGSVIVHTHVRNADIRARQRIYATPIDGDHIDIRGIVHIAEQDDPEFTKEVHELFYQAYVDDFAKDFPIWENKRYLERPALAKGDGPVGLYRRWCTQFYGEAQPKTNAKARPEARTQEPRIDVPLTGGSNGSNGHTNGNGRGGLLRRIVPSPVADTARGLLATAGERVPLFGGVASRLDDLLAKPPAHGSNGHASAGAELDDDWAPTPSKGAAPPASQPSSGSSGSSISGGGARVADVAEYYDTLGERFVPAAAKGVNAVFQWELAGPQGRTFHAVVQNGELRIVDGPHQKPTVTLSMGAEDYVKVVNGDMDGMRAFTSGKGKVKGNVRAAMKMRGIFPAA</sequence>